<evidence type="ECO:0000256" key="3">
    <source>
        <dbReference type="SAM" id="MobiDB-lite"/>
    </source>
</evidence>
<reference evidence="4 5" key="1">
    <citation type="submission" date="2019-02" db="EMBL/GenBank/DDBJ databases">
        <title>Sequencing the genomes of 1000 actinobacteria strains.</title>
        <authorList>
            <person name="Klenk H.-P."/>
        </authorList>
    </citation>
    <scope>NUCLEOTIDE SEQUENCE [LARGE SCALE GENOMIC DNA]</scope>
    <source>
        <strain evidence="4 5">DSM 44509</strain>
    </source>
</reference>
<dbReference type="PANTHER" id="PTHR48100:SF62">
    <property type="entry name" value="GLUCOSYL-3-PHOSPHOGLYCERATE PHOSPHATASE"/>
    <property type="match status" value="1"/>
</dbReference>
<feature type="region of interest" description="Disordered" evidence="3">
    <location>
        <begin position="204"/>
        <end position="250"/>
    </location>
</feature>
<accession>A0A4Q7Y4F0</accession>
<evidence type="ECO:0000256" key="2">
    <source>
        <dbReference type="PIRSR" id="PIRSR613078-2"/>
    </source>
</evidence>
<dbReference type="GO" id="GO:0005737">
    <property type="term" value="C:cytoplasm"/>
    <property type="evidence" value="ECO:0007669"/>
    <property type="project" value="TreeGrafter"/>
</dbReference>
<dbReference type="CDD" id="cd07067">
    <property type="entry name" value="HP_PGM_like"/>
    <property type="match status" value="1"/>
</dbReference>
<dbReference type="RefSeq" id="WP_104530368.1">
    <property type="nucleotide sequence ID" value="NZ_POQT01000050.1"/>
</dbReference>
<dbReference type="EMBL" id="SHKV01000001">
    <property type="protein sequence ID" value="RZU30923.1"/>
    <property type="molecule type" value="Genomic_DNA"/>
</dbReference>
<comment type="caution">
    <text evidence="4">The sequence shown here is derived from an EMBL/GenBank/DDBJ whole genome shotgun (WGS) entry which is preliminary data.</text>
</comment>
<sequence length="250" mass="26569">MTAPALPELPVGRLVVWRHGRTGWNAAGRFQGQLDPPLDDVGRAQATHAAPHLVAGLAGQDAVVVSSDLVRAADTARELTALLGVPLQLEPRLREHGMGSWEGLTRDEVADRYPEQYADWLAGRHVRGRGGEETAAVAERVLAALQELPPAQVAVVVTHGGTSGRLIERLLELGPDHRRVFGPLGNCAWSELARQGGRWRLLRHNHSAGPVPEGLPGGRPQRREDTGTTVLPGTGGQPGPDPAQDADAVG</sequence>
<protein>
    <submittedName>
        <fullName evidence="4">Putative phosphoglycerate mutase</fullName>
    </submittedName>
</protein>
<dbReference type="Proteomes" id="UP000292507">
    <property type="component" value="Unassembled WGS sequence"/>
</dbReference>
<evidence type="ECO:0000256" key="1">
    <source>
        <dbReference type="PIRSR" id="PIRSR613078-1"/>
    </source>
</evidence>
<organism evidence="4 5">
    <name type="scientific">Blastococcus saxobsidens</name>
    <dbReference type="NCBI Taxonomy" id="138336"/>
    <lineage>
        <taxon>Bacteria</taxon>
        <taxon>Bacillati</taxon>
        <taxon>Actinomycetota</taxon>
        <taxon>Actinomycetes</taxon>
        <taxon>Geodermatophilales</taxon>
        <taxon>Geodermatophilaceae</taxon>
        <taxon>Blastococcus</taxon>
    </lineage>
</organism>
<feature type="binding site" evidence="2">
    <location>
        <position position="71"/>
    </location>
    <ligand>
        <name>substrate</name>
    </ligand>
</feature>
<evidence type="ECO:0000313" key="4">
    <source>
        <dbReference type="EMBL" id="RZU30923.1"/>
    </source>
</evidence>
<evidence type="ECO:0000313" key="5">
    <source>
        <dbReference type="Proteomes" id="UP000292507"/>
    </source>
</evidence>
<dbReference type="PANTHER" id="PTHR48100">
    <property type="entry name" value="BROAD-SPECIFICITY PHOSPHATASE YOR283W-RELATED"/>
    <property type="match status" value="1"/>
</dbReference>
<dbReference type="InterPro" id="IPR029033">
    <property type="entry name" value="His_PPase_superfam"/>
</dbReference>
<feature type="active site" description="Tele-phosphohistidine intermediate" evidence="1">
    <location>
        <position position="19"/>
    </location>
</feature>
<dbReference type="InterPro" id="IPR013078">
    <property type="entry name" value="His_Pase_superF_clade-1"/>
</dbReference>
<name>A0A4Q7Y4F0_9ACTN</name>
<proteinExistence type="predicted"/>
<feature type="binding site" evidence="2">
    <location>
        <begin position="18"/>
        <end position="25"/>
    </location>
    <ligand>
        <name>substrate</name>
    </ligand>
</feature>
<dbReference type="OrthoDB" id="9781415at2"/>
<keyword evidence="5" id="KW-1185">Reference proteome</keyword>
<gene>
    <name evidence="4" type="ORF">BKA19_0558</name>
</gene>
<dbReference type="Gene3D" id="3.40.50.1240">
    <property type="entry name" value="Phosphoglycerate mutase-like"/>
    <property type="match status" value="1"/>
</dbReference>
<dbReference type="GO" id="GO:0016791">
    <property type="term" value="F:phosphatase activity"/>
    <property type="evidence" value="ECO:0007669"/>
    <property type="project" value="TreeGrafter"/>
</dbReference>
<dbReference type="InterPro" id="IPR050275">
    <property type="entry name" value="PGM_Phosphatase"/>
</dbReference>
<feature type="active site" description="Proton donor/acceptor" evidence="1">
    <location>
        <position position="95"/>
    </location>
</feature>
<dbReference type="SUPFAM" id="SSF53254">
    <property type="entry name" value="Phosphoglycerate mutase-like"/>
    <property type="match status" value="1"/>
</dbReference>
<dbReference type="Pfam" id="PF00300">
    <property type="entry name" value="His_Phos_1"/>
    <property type="match status" value="1"/>
</dbReference>
<dbReference type="AlphaFoldDB" id="A0A4Q7Y4F0"/>
<dbReference type="SMART" id="SM00855">
    <property type="entry name" value="PGAM"/>
    <property type="match status" value="1"/>
</dbReference>